<dbReference type="InterPro" id="IPR051793">
    <property type="entry name" value="NADH:flavin_oxidoreductase"/>
</dbReference>
<keyword evidence="2" id="KW-0285">Flavoprotein</keyword>
<dbReference type="PRINTS" id="PR00411">
    <property type="entry name" value="PNDRDTASEI"/>
</dbReference>
<accession>A0A645EW54</accession>
<organism evidence="6">
    <name type="scientific">bioreactor metagenome</name>
    <dbReference type="NCBI Taxonomy" id="1076179"/>
    <lineage>
        <taxon>unclassified sequences</taxon>
        <taxon>metagenomes</taxon>
        <taxon>ecological metagenomes</taxon>
    </lineage>
</organism>
<dbReference type="PANTHER" id="PTHR42917:SF2">
    <property type="entry name" value="2,4-DIENOYL-COA REDUCTASE [(2E)-ENOYL-COA-PRODUCING]"/>
    <property type="match status" value="1"/>
</dbReference>
<dbReference type="Gene3D" id="3.50.50.60">
    <property type="entry name" value="FAD/NAD(P)-binding domain"/>
    <property type="match status" value="1"/>
</dbReference>
<comment type="cofactor">
    <cofactor evidence="1">
        <name>FMN</name>
        <dbReference type="ChEBI" id="CHEBI:58210"/>
    </cofactor>
</comment>
<evidence type="ECO:0000256" key="4">
    <source>
        <dbReference type="ARBA" id="ARBA00023002"/>
    </source>
</evidence>
<proteinExistence type="predicted"/>
<evidence type="ECO:0000259" key="5">
    <source>
        <dbReference type="Pfam" id="PF07992"/>
    </source>
</evidence>
<dbReference type="SUPFAM" id="SSF51905">
    <property type="entry name" value="FAD/NAD(P)-binding domain"/>
    <property type="match status" value="1"/>
</dbReference>
<dbReference type="InterPro" id="IPR023753">
    <property type="entry name" value="FAD/NAD-binding_dom"/>
</dbReference>
<comment type="caution">
    <text evidence="6">The sequence shown here is derived from an EMBL/GenBank/DDBJ whole genome shotgun (WGS) entry which is preliminary data.</text>
</comment>
<evidence type="ECO:0000313" key="6">
    <source>
        <dbReference type="EMBL" id="MPN05670.1"/>
    </source>
</evidence>
<name>A0A645EW54_9ZZZZ</name>
<keyword evidence="3" id="KW-0288">FMN</keyword>
<dbReference type="EC" id="1.16.1.-" evidence="6"/>
<protein>
    <submittedName>
        <fullName evidence="6">Metal reductase</fullName>
        <ecNumber evidence="6">1.16.1.-</ecNumber>
    </submittedName>
</protein>
<dbReference type="InterPro" id="IPR036188">
    <property type="entry name" value="FAD/NAD-bd_sf"/>
</dbReference>
<dbReference type="PANTHER" id="PTHR42917">
    <property type="entry name" value="2,4-DIENOYL-COA REDUCTASE"/>
    <property type="match status" value="1"/>
</dbReference>
<evidence type="ECO:0000256" key="3">
    <source>
        <dbReference type="ARBA" id="ARBA00022643"/>
    </source>
</evidence>
<dbReference type="AlphaFoldDB" id="A0A645EW54"/>
<evidence type="ECO:0000256" key="1">
    <source>
        <dbReference type="ARBA" id="ARBA00001917"/>
    </source>
</evidence>
<dbReference type="Gene3D" id="3.40.50.720">
    <property type="entry name" value="NAD(P)-binding Rossmann-like Domain"/>
    <property type="match status" value="1"/>
</dbReference>
<dbReference type="Pfam" id="PF07992">
    <property type="entry name" value="Pyr_redox_2"/>
    <property type="match status" value="1"/>
</dbReference>
<gene>
    <name evidence="6" type="ORF">SDC9_152921</name>
</gene>
<dbReference type="GO" id="GO:0016491">
    <property type="term" value="F:oxidoreductase activity"/>
    <property type="evidence" value="ECO:0007669"/>
    <property type="project" value="UniProtKB-KW"/>
</dbReference>
<dbReference type="EMBL" id="VSSQ01051580">
    <property type="protein sequence ID" value="MPN05670.1"/>
    <property type="molecule type" value="Genomic_DNA"/>
</dbReference>
<reference evidence="6" key="1">
    <citation type="submission" date="2019-08" db="EMBL/GenBank/DDBJ databases">
        <authorList>
            <person name="Kucharzyk K."/>
            <person name="Murdoch R.W."/>
            <person name="Higgins S."/>
            <person name="Loffler F."/>
        </authorList>
    </citation>
    <scope>NUCLEOTIDE SEQUENCE</scope>
</reference>
<keyword evidence="4 6" id="KW-0560">Oxidoreductase</keyword>
<evidence type="ECO:0000256" key="2">
    <source>
        <dbReference type="ARBA" id="ARBA00022630"/>
    </source>
</evidence>
<sequence>MAQKPDAVITATGVLPVIPPIPGVDGATVVEAREALDGKPIGPKVVIIGGGLVGCEIAELLGGQGKTVTIVEMLPDLAAKMVNVARTILLGHLNLLGVQSLTGTKCLSITGNSVNVLLPDGREQTLEADTVIVSVGYKPNSGLYEQLKGKVDELYNVGDSKTPDSIAAAVSDGYYTALQL</sequence>
<feature type="domain" description="FAD/NAD(P)-binding" evidence="5">
    <location>
        <begin position="6"/>
        <end position="153"/>
    </location>
</feature>
<dbReference type="PRINTS" id="PR00368">
    <property type="entry name" value="FADPNR"/>
</dbReference>